<evidence type="ECO:0000256" key="8">
    <source>
        <dbReference type="ARBA" id="ARBA00033120"/>
    </source>
</evidence>
<dbReference type="eggNOG" id="COG0776">
    <property type="taxonomic scope" value="Bacteria"/>
</dbReference>
<evidence type="ECO:0000256" key="5">
    <source>
        <dbReference type="ARBA" id="ARBA00022705"/>
    </source>
</evidence>
<dbReference type="InterPro" id="IPR010992">
    <property type="entry name" value="IHF-like_DNA-bd_dom_sf"/>
</dbReference>
<evidence type="ECO:0000256" key="7">
    <source>
        <dbReference type="ARBA" id="ARBA00023125"/>
    </source>
</evidence>
<dbReference type="STRING" id="1121098.HMPREF1534_02437"/>
<keyword evidence="6" id="KW-0426">Late protein</keyword>
<keyword evidence="14" id="KW-1185">Reference proteome</keyword>
<dbReference type="AlphaFoldDB" id="U6RBX5"/>
<dbReference type="Proteomes" id="UP000017831">
    <property type="component" value="Unassembled WGS sequence"/>
</dbReference>
<sequence length="217" mass="24960">MAVKFEFYESPNTIGTRKKRYHARVVNRERISTDHLAQEIHHSSSLTVADIKATIIALSEKLAYHLKDGARVHIEGIGYFHISLTCPETPTPHSTRANNVKFKSVTFRADKYLKKQLADVKTERSKYKPHSIPVTNEEIDKGLTEYFLTHSVLTRRDFEQLFTLTRATAGRYITRLAKEKKLCNISIPHNPIYEPMPGFYGKEKLPEPEQETDTTTE</sequence>
<evidence type="ECO:0000313" key="14">
    <source>
        <dbReference type="Proteomes" id="UP000017831"/>
    </source>
</evidence>
<keyword evidence="5" id="KW-0235">DNA replication</keyword>
<evidence type="ECO:0000259" key="12">
    <source>
        <dbReference type="Pfam" id="PF18291"/>
    </source>
</evidence>
<dbReference type="NCBIfam" id="TIGR01201">
    <property type="entry name" value="HU_rel"/>
    <property type="match status" value="1"/>
</dbReference>
<dbReference type="InterPro" id="IPR000119">
    <property type="entry name" value="Hist_DNA-bd"/>
</dbReference>
<dbReference type="Pfam" id="PF18291">
    <property type="entry name" value="HU-HIG"/>
    <property type="match status" value="1"/>
</dbReference>
<dbReference type="GeneID" id="60061632"/>
<comment type="subunit">
    <text evidence="3">Homodimer.</text>
</comment>
<dbReference type="SUPFAM" id="SSF47729">
    <property type="entry name" value="IHF-like DNA-binding proteins"/>
    <property type="match status" value="1"/>
</dbReference>
<keyword evidence="7" id="KW-0238">DNA-binding</keyword>
<dbReference type="GO" id="GO:0030527">
    <property type="term" value="F:structural constituent of chromatin"/>
    <property type="evidence" value="ECO:0007669"/>
    <property type="project" value="InterPro"/>
</dbReference>
<dbReference type="PATRIC" id="fig|1121098.3.peg.2468"/>
<reference evidence="13 14" key="1">
    <citation type="submission" date="2013-04" db="EMBL/GenBank/DDBJ databases">
        <title>The Genome Sequence of Bacteroides massiliensis DSM 17679.</title>
        <authorList>
            <consortium name="The Broad Institute Genomics Platform"/>
            <person name="Earl A."/>
            <person name="Ward D."/>
            <person name="Feldgarden M."/>
            <person name="Gevers D."/>
            <person name="Martens E."/>
            <person name="Fenner L."/>
            <person name="Roux V."/>
            <person name="Mallet M.N."/>
            <person name="Raoult D."/>
            <person name="Walker B."/>
            <person name="Young S."/>
            <person name="Zeng Q."/>
            <person name="Gargeya S."/>
            <person name="Fitzgerald M."/>
            <person name="Haas B."/>
            <person name="Abouelleil A."/>
            <person name="Allen A.W."/>
            <person name="Alvarado L."/>
            <person name="Arachchi H.M."/>
            <person name="Berlin A.M."/>
            <person name="Chapman S.B."/>
            <person name="Gainer-Dewar J."/>
            <person name="Goldberg J."/>
            <person name="Griggs A."/>
            <person name="Gujja S."/>
            <person name="Hansen M."/>
            <person name="Howarth C."/>
            <person name="Imamovic A."/>
            <person name="Ireland A."/>
            <person name="Larimer J."/>
            <person name="McCowan C."/>
            <person name="Murphy C."/>
            <person name="Pearson M."/>
            <person name="Poon T.W."/>
            <person name="Priest M."/>
            <person name="Roberts A."/>
            <person name="Saif S."/>
            <person name="Shea T."/>
            <person name="Sisk P."/>
            <person name="Sykes S."/>
            <person name="Wortman J."/>
            <person name="Nusbaum C."/>
            <person name="Birren B."/>
        </authorList>
    </citation>
    <scope>NUCLEOTIDE SEQUENCE [LARGE SCALE GENOMIC DNA]</scope>
    <source>
        <strain evidence="14">B84634 / Timone 84634 / DSM 17679 / JCM 13223</strain>
    </source>
</reference>
<organism evidence="13 14">
    <name type="scientific">Phocaeicola massiliensis B84634 = Timone 84634 = DSM 17679 = JCM 13223</name>
    <dbReference type="NCBI Taxonomy" id="1121098"/>
    <lineage>
        <taxon>Bacteria</taxon>
        <taxon>Pseudomonadati</taxon>
        <taxon>Bacteroidota</taxon>
        <taxon>Bacteroidia</taxon>
        <taxon>Bacteroidales</taxon>
        <taxon>Bacteroidaceae</taxon>
        <taxon>Phocaeicola</taxon>
    </lineage>
</organism>
<evidence type="ECO:0000256" key="4">
    <source>
        <dbReference type="ARBA" id="ARBA00016145"/>
    </source>
</evidence>
<dbReference type="GO" id="GO:0006260">
    <property type="term" value="P:DNA replication"/>
    <property type="evidence" value="ECO:0007669"/>
    <property type="project" value="UniProtKB-KW"/>
</dbReference>
<evidence type="ECO:0000256" key="9">
    <source>
        <dbReference type="ARBA" id="ARBA00033227"/>
    </source>
</evidence>
<evidence type="ECO:0000256" key="6">
    <source>
        <dbReference type="ARBA" id="ARBA00022921"/>
    </source>
</evidence>
<evidence type="ECO:0000256" key="3">
    <source>
        <dbReference type="ARBA" id="ARBA00011738"/>
    </source>
</evidence>
<dbReference type="InterPro" id="IPR041607">
    <property type="entry name" value="HU-HIG"/>
</dbReference>
<dbReference type="PANTHER" id="PTHR33175">
    <property type="entry name" value="DNA-BINDING PROTEIN HU"/>
    <property type="match status" value="1"/>
</dbReference>
<dbReference type="InterPro" id="IPR005902">
    <property type="entry name" value="HU_DNA-bd_put"/>
</dbReference>
<dbReference type="Gene3D" id="4.10.520.10">
    <property type="entry name" value="IHF-like DNA-binding proteins"/>
    <property type="match status" value="1"/>
</dbReference>
<dbReference type="HOGENOM" id="CLU_078159_1_0_10"/>
<proteinExistence type="inferred from homology"/>
<feature type="compositionally biased region" description="Acidic residues" evidence="11">
    <location>
        <begin position="208"/>
        <end position="217"/>
    </location>
</feature>
<dbReference type="PANTHER" id="PTHR33175:SF13">
    <property type="entry name" value="HISTONE-LIKE PROTEIN"/>
    <property type="match status" value="1"/>
</dbReference>
<gene>
    <name evidence="13" type="ORF">HMPREF1534_02437</name>
</gene>
<dbReference type="RefSeq" id="WP_005941408.1">
    <property type="nucleotide sequence ID" value="NZ_KB890337.1"/>
</dbReference>
<dbReference type="GO" id="GO:0003677">
    <property type="term" value="F:DNA binding"/>
    <property type="evidence" value="ECO:0007669"/>
    <property type="project" value="UniProtKB-KW"/>
</dbReference>
<feature type="domain" description="HU" evidence="12">
    <location>
        <begin position="1"/>
        <end position="124"/>
    </location>
</feature>
<comment type="caution">
    <text evidence="13">The sequence shown here is derived from an EMBL/GenBank/DDBJ whole genome shotgun (WGS) entry which is preliminary data.</text>
</comment>
<dbReference type="OrthoDB" id="1097035at2"/>
<comment type="function">
    <text evidence="10">DNA-binding protein that plays a critical role in nucleoid compaction, genome replication and DNA replication and transcription. Binds to both ssDNA and dsDNA with a binding site covering about 15 nucleotides. Displays DNA-supercoiling activity only when associated with the viral DNA topoisomerase 2.</text>
</comment>
<dbReference type="GO" id="GO:0005829">
    <property type="term" value="C:cytosol"/>
    <property type="evidence" value="ECO:0007669"/>
    <property type="project" value="TreeGrafter"/>
</dbReference>
<accession>U6RBX5</accession>
<evidence type="ECO:0000256" key="2">
    <source>
        <dbReference type="ARBA" id="ARBA00010529"/>
    </source>
</evidence>
<evidence type="ECO:0000256" key="1">
    <source>
        <dbReference type="ARBA" id="ARBA00004328"/>
    </source>
</evidence>
<feature type="region of interest" description="Disordered" evidence="11">
    <location>
        <begin position="198"/>
        <end position="217"/>
    </location>
</feature>
<evidence type="ECO:0000313" key="13">
    <source>
        <dbReference type="EMBL" id="EOA53965.1"/>
    </source>
</evidence>
<name>U6RBX5_9BACT</name>
<protein>
    <recommendedName>
        <fullName evidence="4">Viral histone-like protein</fullName>
    </recommendedName>
    <alternativeName>
        <fullName evidence="9">DNA-binding protein pA104R</fullName>
    </alternativeName>
    <alternativeName>
        <fullName evidence="8">pA104R</fullName>
    </alternativeName>
</protein>
<comment type="subcellular location">
    <subcellularLocation>
        <location evidence="1">Virion</location>
    </subcellularLocation>
</comment>
<dbReference type="EMBL" id="AQHY01000028">
    <property type="protein sequence ID" value="EOA53965.1"/>
    <property type="molecule type" value="Genomic_DNA"/>
</dbReference>
<evidence type="ECO:0000256" key="11">
    <source>
        <dbReference type="SAM" id="MobiDB-lite"/>
    </source>
</evidence>
<evidence type="ECO:0000256" key="10">
    <source>
        <dbReference type="ARBA" id="ARBA00046140"/>
    </source>
</evidence>
<comment type="similarity">
    <text evidence="2">Belongs to the bacterial histone-like protein family.</text>
</comment>